<name>A0ABP0ETH0_9RICK</name>
<gene>
    <name evidence="2" type="ORF">CAXC1_330069</name>
</gene>
<accession>A0ABP0ETH0</accession>
<keyword evidence="1" id="KW-0472">Membrane</keyword>
<organism evidence="2 3">
    <name type="scientific">Candidatus Xenohaliotis californiensis</name>
    <dbReference type="NCBI Taxonomy" id="84677"/>
    <lineage>
        <taxon>Bacteria</taxon>
        <taxon>Pseudomonadati</taxon>
        <taxon>Pseudomonadota</taxon>
        <taxon>Alphaproteobacteria</taxon>
        <taxon>Rickettsiales</taxon>
        <taxon>Anaplasmataceae</taxon>
        <taxon>Candidatus Xenohaliotis</taxon>
    </lineage>
</organism>
<keyword evidence="3" id="KW-1185">Reference proteome</keyword>
<keyword evidence="1" id="KW-1133">Transmembrane helix</keyword>
<evidence type="ECO:0000313" key="3">
    <source>
        <dbReference type="Proteomes" id="UP001314181"/>
    </source>
</evidence>
<reference evidence="2 3" key="1">
    <citation type="submission" date="2024-01" db="EMBL/GenBank/DDBJ databases">
        <authorList>
            <person name="Kunselman E."/>
        </authorList>
    </citation>
    <scope>NUCLEOTIDE SEQUENCE [LARGE SCALE GENOMIC DNA]</scope>
    <source>
        <strain evidence="2">2 abalone samples</strain>
    </source>
</reference>
<dbReference type="Proteomes" id="UP001314181">
    <property type="component" value="Unassembled WGS sequence"/>
</dbReference>
<sequence>MRFLKLLFKLLVVVVMKIKLAHSIFVNRIVIFGAIIFIALFFLASSHEAVKFTEKKSKELKEHFDDYSKKLSILQDNVEKIDRINTIIVDYANSTEIPIDDMVNLIKKRAKVFFLEPTFNINYPELDKSINIYNKTFNFMSSKIYVSYSAINDVIAYAFIDDISTRINGGIELDRISVVSQKSENNSDSSVTASFVVSWDLLYLK</sequence>
<dbReference type="EMBL" id="CAWVOK010000026">
    <property type="protein sequence ID" value="CAK8163309.1"/>
    <property type="molecule type" value="Genomic_DNA"/>
</dbReference>
<feature type="transmembrane region" description="Helical" evidence="1">
    <location>
        <begin position="31"/>
        <end position="50"/>
    </location>
</feature>
<evidence type="ECO:0000313" key="2">
    <source>
        <dbReference type="EMBL" id="CAK8163309.1"/>
    </source>
</evidence>
<evidence type="ECO:0000256" key="1">
    <source>
        <dbReference type="SAM" id="Phobius"/>
    </source>
</evidence>
<protein>
    <submittedName>
        <fullName evidence="2">Uncharacterized protein</fullName>
    </submittedName>
</protein>
<keyword evidence="1" id="KW-0812">Transmembrane</keyword>
<proteinExistence type="predicted"/>
<comment type="caution">
    <text evidence="2">The sequence shown here is derived from an EMBL/GenBank/DDBJ whole genome shotgun (WGS) entry which is preliminary data.</text>
</comment>